<protein>
    <submittedName>
        <fullName evidence="1">Uncharacterized protein</fullName>
    </submittedName>
</protein>
<dbReference type="EMBL" id="JAPDGR010000208">
    <property type="protein sequence ID" value="KAJ2993606.1"/>
    <property type="molecule type" value="Genomic_DNA"/>
</dbReference>
<reference evidence="1" key="1">
    <citation type="submission" date="2022-10" db="EMBL/GenBank/DDBJ databases">
        <title>Genome Sequence of Xylaria curta.</title>
        <authorList>
            <person name="Buettner E."/>
        </authorList>
    </citation>
    <scope>NUCLEOTIDE SEQUENCE</scope>
    <source>
        <strain evidence="1">Babe10</strain>
    </source>
</reference>
<organism evidence="1 2">
    <name type="scientific">Xylaria curta</name>
    <dbReference type="NCBI Taxonomy" id="42375"/>
    <lineage>
        <taxon>Eukaryota</taxon>
        <taxon>Fungi</taxon>
        <taxon>Dikarya</taxon>
        <taxon>Ascomycota</taxon>
        <taxon>Pezizomycotina</taxon>
        <taxon>Sordariomycetes</taxon>
        <taxon>Xylariomycetidae</taxon>
        <taxon>Xylariales</taxon>
        <taxon>Xylariaceae</taxon>
        <taxon>Xylaria</taxon>
    </lineage>
</organism>
<dbReference type="Proteomes" id="UP001143856">
    <property type="component" value="Unassembled WGS sequence"/>
</dbReference>
<comment type="caution">
    <text evidence="1">The sequence shown here is derived from an EMBL/GenBank/DDBJ whole genome shotgun (WGS) entry which is preliminary data.</text>
</comment>
<accession>A0ACC1PKQ5</accession>
<gene>
    <name evidence="1" type="ORF">NUW58_g1787</name>
</gene>
<evidence type="ECO:0000313" key="2">
    <source>
        <dbReference type="Proteomes" id="UP001143856"/>
    </source>
</evidence>
<keyword evidence="2" id="KW-1185">Reference proteome</keyword>
<proteinExistence type="predicted"/>
<name>A0ACC1PKQ5_9PEZI</name>
<sequence length="975" mass="110745">MHESDALGRGSDIRLSPSSATNVCDSKLPLDNESLSQASAAGQGLSEKERELFENAQWQIRSHYLTGSGVDEPGVVKLDDGAVLPLMKRRDIRKGRASGSKEAKPIPVFPEDQVTEIEIHPDHHDLHKMNGKSNIFVLKTFRHPRDPEIAEEDFKAELLANRQLPRHERIVPLLAAFEFENEFHLIFPFARQGDLESLWERTKMLPKDPLPGWYSPQWLLRECLGIVEALAETHSPTLPTNEAGSIVWVPQLHADIKARNILCFQPNDQAPPLLKLADFGCSQRAGEDGAFNINGGLPHTKTYRPPERDMENFVGLNYDVWCLGCLYLDFITWAIIGYKGIEDFNESRMEEKNDKYVSKARGNDAEDIFFKKLARLPRWYDASALRFQSQRTEKLYKNTAFAQRSFTFSRGVIKISCDIKISVIQHINTLQVNGQCQPEFQKLLEIIENDMLVVERQKRASSSKIKSLLQEVVRPIQRCKVINNVFHSDGLPFCENQQLNTQATYTKMQWIGRTKKLSGGDLDDFKFIQGHPCATQTIRLCRDASGSVEVVEKHIHESEPEYLRWIDQQSRSWTYEPTLILVMYQRLELADTKATHLPIGKSTFLTACDRFCQHRSIADAIRRKAPATFTRMTVAAWKDRLDWGPAVVYICKSDTISPVGMSGMVLSVTHFPKRSIILAVAYGCTAENRQYIEDWLEYAKTFAFDPLVLPMIWAQLERERLINKVDRKAADLRKRIIDMNNRLAHNGLSNRKSSQSDDSHLRSDSIEMLGGGGTTTQKHITQRECDAVNLWVDVSTLKNGLEASGQSSRSPPERDKVVPGKEQPDQISIHAYTDSLLGGMTLATQTESNHLSRRDALTNIFIAVESKKDSSHMRYIAFLGMIFLPGTFFATLFSMTFFNWIPNDSDQVVSPWVVVYFGFTAVSTAGTLWRFHTWAKRRDAEAELSVTTKLENYPGTALLLPLSHDDTHLRQSERV</sequence>
<evidence type="ECO:0000313" key="1">
    <source>
        <dbReference type="EMBL" id="KAJ2993606.1"/>
    </source>
</evidence>